<dbReference type="Gramene" id="PRQ32675">
    <property type="protein sequence ID" value="PRQ32675"/>
    <property type="gene ID" value="RchiOBHm_Chr5g0049071"/>
</dbReference>
<reference evidence="1 2" key="1">
    <citation type="journal article" date="2018" name="Nat. Genet.">
        <title>The Rosa genome provides new insights in the design of modern roses.</title>
        <authorList>
            <person name="Bendahmane M."/>
        </authorList>
    </citation>
    <scope>NUCLEOTIDE SEQUENCE [LARGE SCALE GENOMIC DNA]</scope>
    <source>
        <strain evidence="2">cv. Old Blush</strain>
    </source>
</reference>
<sequence length="67" mass="7664">MLCFFSKCSEFLCQCFANVWLEINNGGTSIEFLLSTFMCQLLDPLLIKGSKHLWLLCNTASLQLKEQ</sequence>
<dbReference type="Proteomes" id="UP000238479">
    <property type="component" value="Chromosome 5"/>
</dbReference>
<proteinExistence type="predicted"/>
<evidence type="ECO:0000313" key="2">
    <source>
        <dbReference type="Proteomes" id="UP000238479"/>
    </source>
</evidence>
<evidence type="ECO:0000313" key="1">
    <source>
        <dbReference type="EMBL" id="PRQ32675.1"/>
    </source>
</evidence>
<organism evidence="1 2">
    <name type="scientific">Rosa chinensis</name>
    <name type="common">China rose</name>
    <dbReference type="NCBI Taxonomy" id="74649"/>
    <lineage>
        <taxon>Eukaryota</taxon>
        <taxon>Viridiplantae</taxon>
        <taxon>Streptophyta</taxon>
        <taxon>Embryophyta</taxon>
        <taxon>Tracheophyta</taxon>
        <taxon>Spermatophyta</taxon>
        <taxon>Magnoliopsida</taxon>
        <taxon>eudicotyledons</taxon>
        <taxon>Gunneridae</taxon>
        <taxon>Pentapetalae</taxon>
        <taxon>rosids</taxon>
        <taxon>fabids</taxon>
        <taxon>Rosales</taxon>
        <taxon>Rosaceae</taxon>
        <taxon>Rosoideae</taxon>
        <taxon>Rosoideae incertae sedis</taxon>
        <taxon>Rosa</taxon>
    </lineage>
</organism>
<gene>
    <name evidence="1" type="ORF">RchiOBHm_Chr5g0049071</name>
</gene>
<accession>A0A2P6QER6</accession>
<comment type="caution">
    <text evidence="1">The sequence shown here is derived from an EMBL/GenBank/DDBJ whole genome shotgun (WGS) entry which is preliminary data.</text>
</comment>
<name>A0A2P6QER6_ROSCH</name>
<keyword evidence="2" id="KW-1185">Reference proteome</keyword>
<dbReference type="EMBL" id="PDCK01000043">
    <property type="protein sequence ID" value="PRQ32675.1"/>
    <property type="molecule type" value="Genomic_DNA"/>
</dbReference>
<dbReference type="AlphaFoldDB" id="A0A2P6QER6"/>
<protein>
    <submittedName>
        <fullName evidence="1">Uncharacterized protein</fullName>
    </submittedName>
</protein>